<feature type="transmembrane region" description="Helical" evidence="5">
    <location>
        <begin position="287"/>
        <end position="309"/>
    </location>
</feature>
<feature type="transmembrane region" description="Helical" evidence="5">
    <location>
        <begin position="85"/>
        <end position="104"/>
    </location>
</feature>
<keyword evidence="4 5" id="KW-0472">Membrane</keyword>
<evidence type="ECO:0000313" key="7">
    <source>
        <dbReference type="EMBL" id="GAA1826853.1"/>
    </source>
</evidence>
<evidence type="ECO:0000256" key="4">
    <source>
        <dbReference type="ARBA" id="ARBA00023136"/>
    </source>
</evidence>
<dbReference type="InterPro" id="IPR011701">
    <property type="entry name" value="MFS"/>
</dbReference>
<evidence type="ECO:0000256" key="2">
    <source>
        <dbReference type="ARBA" id="ARBA00022692"/>
    </source>
</evidence>
<feature type="domain" description="Major facilitator superfamily (MFS) profile" evidence="6">
    <location>
        <begin position="19"/>
        <end position="430"/>
    </location>
</feature>
<dbReference type="SUPFAM" id="SSF103473">
    <property type="entry name" value="MFS general substrate transporter"/>
    <property type="match status" value="1"/>
</dbReference>
<dbReference type="PANTHER" id="PTHR23508">
    <property type="entry name" value="CARBOXYLIC ACID TRANSPORTER PROTEIN HOMOLOG"/>
    <property type="match status" value="1"/>
</dbReference>
<keyword evidence="2 5" id="KW-0812">Transmembrane</keyword>
<feature type="transmembrane region" description="Helical" evidence="5">
    <location>
        <begin position="410"/>
        <end position="429"/>
    </location>
</feature>
<feature type="transmembrane region" description="Helical" evidence="5">
    <location>
        <begin position="52"/>
        <end position="73"/>
    </location>
</feature>
<proteinExistence type="predicted"/>
<feature type="transmembrane region" description="Helical" evidence="5">
    <location>
        <begin position="110"/>
        <end position="130"/>
    </location>
</feature>
<dbReference type="RefSeq" id="WP_344411437.1">
    <property type="nucleotide sequence ID" value="NZ_BAAAQK010000001.1"/>
</dbReference>
<dbReference type="PROSITE" id="PS50850">
    <property type="entry name" value="MFS"/>
    <property type="match status" value="1"/>
</dbReference>
<dbReference type="Pfam" id="PF07690">
    <property type="entry name" value="MFS_1"/>
    <property type="match status" value="1"/>
</dbReference>
<feature type="transmembrane region" description="Helical" evidence="5">
    <location>
        <begin position="316"/>
        <end position="333"/>
    </location>
</feature>
<feature type="transmembrane region" description="Helical" evidence="5">
    <location>
        <begin position="375"/>
        <end position="398"/>
    </location>
</feature>
<reference evidence="7 8" key="1">
    <citation type="journal article" date="2019" name="Int. J. Syst. Evol. Microbiol.">
        <title>The Global Catalogue of Microorganisms (GCM) 10K type strain sequencing project: providing services to taxonomists for standard genome sequencing and annotation.</title>
        <authorList>
            <consortium name="The Broad Institute Genomics Platform"/>
            <consortium name="The Broad Institute Genome Sequencing Center for Infectious Disease"/>
            <person name="Wu L."/>
            <person name="Ma J."/>
        </authorList>
    </citation>
    <scope>NUCLEOTIDE SEQUENCE [LARGE SCALE GENOMIC DNA]</scope>
    <source>
        <strain evidence="7 8">JCM 16009</strain>
    </source>
</reference>
<keyword evidence="8" id="KW-1185">Reference proteome</keyword>
<dbReference type="PROSITE" id="PS00216">
    <property type="entry name" value="SUGAR_TRANSPORT_1"/>
    <property type="match status" value="1"/>
</dbReference>
<comment type="subcellular location">
    <subcellularLocation>
        <location evidence="1">Cell membrane</location>
        <topology evidence="1">Multi-pass membrane protein</topology>
    </subcellularLocation>
</comment>
<evidence type="ECO:0000256" key="5">
    <source>
        <dbReference type="SAM" id="Phobius"/>
    </source>
</evidence>
<feature type="transmembrane region" description="Helical" evidence="5">
    <location>
        <begin position="142"/>
        <end position="165"/>
    </location>
</feature>
<feature type="transmembrane region" description="Helical" evidence="5">
    <location>
        <begin position="20"/>
        <end position="40"/>
    </location>
</feature>
<protein>
    <submittedName>
        <fullName evidence="7">MFS transporter</fullName>
    </submittedName>
</protein>
<dbReference type="InterPro" id="IPR005829">
    <property type="entry name" value="Sugar_transporter_CS"/>
</dbReference>
<name>A0ABN2MGY3_9PSEU</name>
<feature type="transmembrane region" description="Helical" evidence="5">
    <location>
        <begin position="171"/>
        <end position="190"/>
    </location>
</feature>
<dbReference type="CDD" id="cd17365">
    <property type="entry name" value="MFS_PcaK_like"/>
    <property type="match status" value="1"/>
</dbReference>
<dbReference type="InterPro" id="IPR036259">
    <property type="entry name" value="MFS_trans_sf"/>
</dbReference>
<gene>
    <name evidence="7" type="ORF">GCM10009836_00560</name>
</gene>
<feature type="transmembrane region" description="Helical" evidence="5">
    <location>
        <begin position="339"/>
        <end position="363"/>
    </location>
</feature>
<dbReference type="InterPro" id="IPR020846">
    <property type="entry name" value="MFS_dom"/>
</dbReference>
<dbReference type="EMBL" id="BAAAQK010000001">
    <property type="protein sequence ID" value="GAA1826853.1"/>
    <property type="molecule type" value="Genomic_DNA"/>
</dbReference>
<keyword evidence="3 5" id="KW-1133">Transmembrane helix</keyword>
<accession>A0ABN2MGY3</accession>
<organism evidence="7 8">
    <name type="scientific">Pseudonocardia ailaonensis</name>
    <dbReference type="NCBI Taxonomy" id="367279"/>
    <lineage>
        <taxon>Bacteria</taxon>
        <taxon>Bacillati</taxon>
        <taxon>Actinomycetota</taxon>
        <taxon>Actinomycetes</taxon>
        <taxon>Pseudonocardiales</taxon>
        <taxon>Pseudonocardiaceae</taxon>
        <taxon>Pseudonocardia</taxon>
    </lineage>
</organism>
<evidence type="ECO:0000256" key="3">
    <source>
        <dbReference type="ARBA" id="ARBA00022989"/>
    </source>
</evidence>
<evidence type="ECO:0000256" key="1">
    <source>
        <dbReference type="ARBA" id="ARBA00004651"/>
    </source>
</evidence>
<dbReference type="PROSITE" id="PS00217">
    <property type="entry name" value="SUGAR_TRANSPORT_2"/>
    <property type="match status" value="1"/>
</dbReference>
<dbReference type="Proteomes" id="UP001500449">
    <property type="component" value="Unassembled WGS sequence"/>
</dbReference>
<dbReference type="PANTHER" id="PTHR23508:SF10">
    <property type="entry name" value="CARBOXYLIC ACID TRANSPORTER PROTEIN HOMOLOG"/>
    <property type="match status" value="1"/>
</dbReference>
<evidence type="ECO:0000313" key="8">
    <source>
        <dbReference type="Proteomes" id="UP001500449"/>
    </source>
</evidence>
<sequence>MSILEQVKSAPMSRAQTRAVALCLVMNLVDGFDLLVTSFVGPTITKEWGLQASLVGVLLSSGLAGMAFGALFLAPLADRVGRRKLVLGGLVLASLGMLAAAFAQNFGQLVATRVVTGIAVGLMAACLPVLASEYSSHKRRGLSVALITCGYGLGAIIAGVAASLLIGPFGWRAVFVLGAVATAILFLVGLRSLPESMDYLIAARPRDALARLNRILVQIGHAPVEELPAASSAPRKVALESLFQGRNALRTVLVWIAFIAAQTVFYFGSSWTPTLLLQAGLSAQQGISGGVLFSIGGVCGAALLGVLATRIEPRKLTAAYFGLGALALLLYSFSLGALATALIVGVLVGLLLNGTVSGINVIVPIIYPAESRATALGIAVAVSRLGAVFSPLLAGFLLQAGWAPASMFRFFAIFAVVGAVATLALAWIARSQTTAPRAPVAPAVEGTTSQA</sequence>
<comment type="caution">
    <text evidence="7">The sequence shown here is derived from an EMBL/GenBank/DDBJ whole genome shotgun (WGS) entry which is preliminary data.</text>
</comment>
<evidence type="ECO:0000259" key="6">
    <source>
        <dbReference type="PROSITE" id="PS50850"/>
    </source>
</evidence>
<feature type="transmembrane region" description="Helical" evidence="5">
    <location>
        <begin position="248"/>
        <end position="267"/>
    </location>
</feature>
<dbReference type="Gene3D" id="1.20.1250.20">
    <property type="entry name" value="MFS general substrate transporter like domains"/>
    <property type="match status" value="1"/>
</dbReference>